<comment type="caution">
    <text evidence="3">The sequence shown here is derived from an EMBL/GenBank/DDBJ whole genome shotgun (WGS) entry which is preliminary data.</text>
</comment>
<keyword evidence="4" id="KW-1185">Reference proteome</keyword>
<dbReference type="SMART" id="SM00225">
    <property type="entry name" value="BTB"/>
    <property type="match status" value="1"/>
</dbReference>
<organism evidence="3 4">
    <name type="scientific">Mizuhopecten yessoensis</name>
    <name type="common">Japanese scallop</name>
    <name type="synonym">Patinopecten yessoensis</name>
    <dbReference type="NCBI Taxonomy" id="6573"/>
    <lineage>
        <taxon>Eukaryota</taxon>
        <taxon>Metazoa</taxon>
        <taxon>Spiralia</taxon>
        <taxon>Lophotrochozoa</taxon>
        <taxon>Mollusca</taxon>
        <taxon>Bivalvia</taxon>
        <taxon>Autobranchia</taxon>
        <taxon>Pteriomorphia</taxon>
        <taxon>Pectinida</taxon>
        <taxon>Pectinoidea</taxon>
        <taxon>Pectinidae</taxon>
        <taxon>Mizuhopecten</taxon>
    </lineage>
</organism>
<evidence type="ECO:0000313" key="4">
    <source>
        <dbReference type="Proteomes" id="UP000242188"/>
    </source>
</evidence>
<dbReference type="PANTHER" id="PTHR24410">
    <property type="entry name" value="HL07962P-RELATED"/>
    <property type="match status" value="1"/>
</dbReference>
<dbReference type="PANTHER" id="PTHR24410:SF46">
    <property type="entry name" value="SERINE-ENRICHED PROTEIN"/>
    <property type="match status" value="1"/>
</dbReference>
<dbReference type="Gene3D" id="3.30.710.10">
    <property type="entry name" value="Potassium Channel Kv1.1, Chain A"/>
    <property type="match status" value="1"/>
</dbReference>
<accession>A0A210QAG2</accession>
<feature type="domain" description="BTB" evidence="2">
    <location>
        <begin position="93"/>
        <end position="178"/>
    </location>
</feature>
<dbReference type="Proteomes" id="UP000242188">
    <property type="component" value="Unassembled WGS sequence"/>
</dbReference>
<evidence type="ECO:0000313" key="3">
    <source>
        <dbReference type="EMBL" id="OWF45718.1"/>
    </source>
</evidence>
<feature type="compositionally biased region" description="Polar residues" evidence="1">
    <location>
        <begin position="258"/>
        <end position="273"/>
    </location>
</feature>
<feature type="region of interest" description="Disordered" evidence="1">
    <location>
        <begin position="248"/>
        <end position="273"/>
    </location>
</feature>
<dbReference type="InterPro" id="IPR000210">
    <property type="entry name" value="BTB/POZ_dom"/>
</dbReference>
<dbReference type="InterPro" id="IPR011333">
    <property type="entry name" value="SKP1/BTB/POZ_sf"/>
</dbReference>
<name>A0A210QAG2_MIZYE</name>
<evidence type="ECO:0000259" key="2">
    <source>
        <dbReference type="PROSITE" id="PS50097"/>
    </source>
</evidence>
<dbReference type="SUPFAM" id="SSF54695">
    <property type="entry name" value="POZ domain"/>
    <property type="match status" value="1"/>
</dbReference>
<reference evidence="3 4" key="1">
    <citation type="journal article" date="2017" name="Nat. Ecol. Evol.">
        <title>Scallop genome provides insights into evolution of bilaterian karyotype and development.</title>
        <authorList>
            <person name="Wang S."/>
            <person name="Zhang J."/>
            <person name="Jiao W."/>
            <person name="Li J."/>
            <person name="Xun X."/>
            <person name="Sun Y."/>
            <person name="Guo X."/>
            <person name="Huan P."/>
            <person name="Dong B."/>
            <person name="Zhang L."/>
            <person name="Hu X."/>
            <person name="Sun X."/>
            <person name="Wang J."/>
            <person name="Zhao C."/>
            <person name="Wang Y."/>
            <person name="Wang D."/>
            <person name="Huang X."/>
            <person name="Wang R."/>
            <person name="Lv J."/>
            <person name="Li Y."/>
            <person name="Zhang Z."/>
            <person name="Liu B."/>
            <person name="Lu W."/>
            <person name="Hui Y."/>
            <person name="Liang J."/>
            <person name="Zhou Z."/>
            <person name="Hou R."/>
            <person name="Li X."/>
            <person name="Liu Y."/>
            <person name="Li H."/>
            <person name="Ning X."/>
            <person name="Lin Y."/>
            <person name="Zhao L."/>
            <person name="Xing Q."/>
            <person name="Dou J."/>
            <person name="Li Y."/>
            <person name="Mao J."/>
            <person name="Guo H."/>
            <person name="Dou H."/>
            <person name="Li T."/>
            <person name="Mu C."/>
            <person name="Jiang W."/>
            <person name="Fu Q."/>
            <person name="Fu X."/>
            <person name="Miao Y."/>
            <person name="Liu J."/>
            <person name="Yu Q."/>
            <person name="Li R."/>
            <person name="Liao H."/>
            <person name="Li X."/>
            <person name="Kong Y."/>
            <person name="Jiang Z."/>
            <person name="Chourrout D."/>
            <person name="Li R."/>
            <person name="Bao Z."/>
        </authorList>
    </citation>
    <scope>NUCLEOTIDE SEQUENCE [LARGE SCALE GENOMIC DNA]</scope>
    <source>
        <strain evidence="3 4">PY_sf001</strain>
    </source>
</reference>
<proteinExistence type="predicted"/>
<sequence>MSKSESRVLLLENDHLEMAMSDQEKDGFSSGYDSAQEVSDTETSLLKVQQPYLTCDSQCDSESEDEATEVMSYKSTKALCEHLKYIVSMPELCDVTFLVGPTKVPVYGVKAILGTRSRVLYQLILNQQHQAEAERSTFKKFRKSSSKSRVVIEVNKYEPEDFRMLMQFVHCGSVDIGIHNVAGLLCGAYQFGLEDLRSACWDFVRRSLDSASGQDTAHALMASAFRYNHHKTTRKLVSKINKVLQETEHKKKDHFHDQQSNGSKKTSKMSTTV</sequence>
<dbReference type="InterPro" id="IPR051481">
    <property type="entry name" value="BTB-POZ/Galectin-3-binding"/>
</dbReference>
<dbReference type="AlphaFoldDB" id="A0A210QAG2"/>
<evidence type="ECO:0000256" key="1">
    <source>
        <dbReference type="SAM" id="MobiDB-lite"/>
    </source>
</evidence>
<protein>
    <submittedName>
        <fullName evidence="3">Serine-enriched protein</fullName>
    </submittedName>
</protein>
<dbReference type="PROSITE" id="PS50097">
    <property type="entry name" value="BTB"/>
    <property type="match status" value="1"/>
</dbReference>
<dbReference type="Pfam" id="PF00651">
    <property type="entry name" value="BTB"/>
    <property type="match status" value="1"/>
</dbReference>
<dbReference type="OrthoDB" id="6151821at2759"/>
<gene>
    <name evidence="3" type="ORF">KP79_PYT12233</name>
</gene>
<feature type="compositionally biased region" description="Basic and acidic residues" evidence="1">
    <location>
        <begin position="248"/>
        <end position="257"/>
    </location>
</feature>
<dbReference type="EMBL" id="NEDP02004411">
    <property type="protein sequence ID" value="OWF45718.1"/>
    <property type="molecule type" value="Genomic_DNA"/>
</dbReference>